<dbReference type="Proteomes" id="UP001140076">
    <property type="component" value="Unassembled WGS sequence"/>
</dbReference>
<dbReference type="InterPro" id="IPR000182">
    <property type="entry name" value="GNAT_dom"/>
</dbReference>
<organism evidence="4 5">
    <name type="scientific">Streptomonospora mangrovi</name>
    <dbReference type="NCBI Taxonomy" id="2883123"/>
    <lineage>
        <taxon>Bacteria</taxon>
        <taxon>Bacillati</taxon>
        <taxon>Actinomycetota</taxon>
        <taxon>Actinomycetes</taxon>
        <taxon>Streptosporangiales</taxon>
        <taxon>Nocardiopsidaceae</taxon>
        <taxon>Streptomonospora</taxon>
    </lineage>
</organism>
<dbReference type="InterPro" id="IPR016181">
    <property type="entry name" value="Acyl_CoA_acyltransferase"/>
</dbReference>
<keyword evidence="5" id="KW-1185">Reference proteome</keyword>
<reference evidence="4" key="1">
    <citation type="submission" date="2021-10" db="EMBL/GenBank/DDBJ databases">
        <title>Streptomonospora sp. nov., isolated from mangrove soil.</title>
        <authorList>
            <person name="Chen X."/>
            <person name="Ge X."/>
            <person name="Liu W."/>
        </authorList>
    </citation>
    <scope>NUCLEOTIDE SEQUENCE</scope>
    <source>
        <strain evidence="4">S1-112</strain>
    </source>
</reference>
<dbReference type="RefSeq" id="WP_270073435.1">
    <property type="nucleotide sequence ID" value="NZ_JAJAQC010000031.1"/>
</dbReference>
<dbReference type="InterPro" id="IPR050680">
    <property type="entry name" value="YpeA/RimI_acetyltransf"/>
</dbReference>
<dbReference type="CDD" id="cd04301">
    <property type="entry name" value="NAT_SF"/>
    <property type="match status" value="1"/>
</dbReference>
<gene>
    <name evidence="4" type="ORF">LG943_17910</name>
</gene>
<sequence length="205" mass="22037">MNTPSPHGRPPVTVVPAAELGEGHRRAITEVFVGGFAADFAGLSSDPRRLVDAFEHMLVLDVFHVGLVDGRPAGIAACTDGVRPSVRHRGAQLRRHLGLVRGTIGDLVLRSEFGGSVAGAREGTASIEFVATAPAYQGRGVATAILRHLLELPGYTEFVLEDVADTNTAALALYAKLGFTEYRRRKVSHTRWSGINAYVSLRRGR</sequence>
<proteinExistence type="predicted"/>
<evidence type="ECO:0000313" key="4">
    <source>
        <dbReference type="EMBL" id="MDA0566176.1"/>
    </source>
</evidence>
<dbReference type="AlphaFoldDB" id="A0A9X3NQ07"/>
<name>A0A9X3NQ07_9ACTN</name>
<feature type="domain" description="N-acetyltransferase" evidence="3">
    <location>
        <begin position="12"/>
        <end position="198"/>
    </location>
</feature>
<dbReference type="PANTHER" id="PTHR43420">
    <property type="entry name" value="ACETYLTRANSFERASE"/>
    <property type="match status" value="1"/>
</dbReference>
<dbReference type="GO" id="GO:0016747">
    <property type="term" value="F:acyltransferase activity, transferring groups other than amino-acyl groups"/>
    <property type="evidence" value="ECO:0007669"/>
    <property type="project" value="InterPro"/>
</dbReference>
<comment type="caution">
    <text evidence="4">The sequence shown here is derived from an EMBL/GenBank/DDBJ whole genome shotgun (WGS) entry which is preliminary data.</text>
</comment>
<evidence type="ECO:0000259" key="3">
    <source>
        <dbReference type="PROSITE" id="PS51186"/>
    </source>
</evidence>
<protein>
    <submittedName>
        <fullName evidence="4">GNAT family N-acetyltransferase</fullName>
    </submittedName>
</protein>
<keyword evidence="1" id="KW-0808">Transferase</keyword>
<evidence type="ECO:0000256" key="1">
    <source>
        <dbReference type="ARBA" id="ARBA00022679"/>
    </source>
</evidence>
<dbReference type="PANTHER" id="PTHR43420:SF12">
    <property type="entry name" value="N-ACETYLTRANSFERASE DOMAIN-CONTAINING PROTEIN"/>
    <property type="match status" value="1"/>
</dbReference>
<dbReference type="SUPFAM" id="SSF55729">
    <property type="entry name" value="Acyl-CoA N-acyltransferases (Nat)"/>
    <property type="match status" value="1"/>
</dbReference>
<keyword evidence="2" id="KW-0012">Acyltransferase</keyword>
<accession>A0A9X3NQ07</accession>
<dbReference type="Pfam" id="PF00583">
    <property type="entry name" value="Acetyltransf_1"/>
    <property type="match status" value="1"/>
</dbReference>
<dbReference type="Gene3D" id="3.40.630.30">
    <property type="match status" value="1"/>
</dbReference>
<dbReference type="EMBL" id="JAJAQC010000031">
    <property type="protein sequence ID" value="MDA0566176.1"/>
    <property type="molecule type" value="Genomic_DNA"/>
</dbReference>
<evidence type="ECO:0000256" key="2">
    <source>
        <dbReference type="ARBA" id="ARBA00023315"/>
    </source>
</evidence>
<dbReference type="PROSITE" id="PS51186">
    <property type="entry name" value="GNAT"/>
    <property type="match status" value="1"/>
</dbReference>
<evidence type="ECO:0000313" key="5">
    <source>
        <dbReference type="Proteomes" id="UP001140076"/>
    </source>
</evidence>